<sequence length="161" mass="18412">MAPLEILIPYFREAGFGHAVMLMDFHFDLALLSAFVIPEIPLPLMRRRIDVAEEGELVIPKDLLVIHGRLEEEERLLDQYESLDDDSPPRPSPPHPPPPPPPTYQQTGPDVVHEQANATWEQLTSTTTNDLWDVRRTSASVAHEIVQGFRQRTHHRWSKSV</sequence>
<proteinExistence type="predicted"/>
<keyword evidence="3" id="KW-1185">Reference proteome</keyword>
<reference evidence="2 3" key="1">
    <citation type="journal article" date="2023" name="Plants (Basel)">
        <title>Bridging the Gap: Combining Genomics and Transcriptomics Approaches to Understand Stylosanthes scabra, an Orphan Legume from the Brazilian Caatinga.</title>
        <authorList>
            <person name="Ferreira-Neto J.R.C."/>
            <person name="da Silva M.D."/>
            <person name="Binneck E."/>
            <person name="de Melo N.F."/>
            <person name="da Silva R.H."/>
            <person name="de Melo A.L.T.M."/>
            <person name="Pandolfi V."/>
            <person name="Bustamante F.O."/>
            <person name="Brasileiro-Vidal A.C."/>
            <person name="Benko-Iseppon A.M."/>
        </authorList>
    </citation>
    <scope>NUCLEOTIDE SEQUENCE [LARGE SCALE GENOMIC DNA]</scope>
    <source>
        <tissue evidence="2">Leaves</tissue>
    </source>
</reference>
<gene>
    <name evidence="2" type="ORF">PIB30_089547</name>
</gene>
<accession>A0ABU6WSF1</accession>
<protein>
    <submittedName>
        <fullName evidence="2">Uncharacterized protein</fullName>
    </submittedName>
</protein>
<evidence type="ECO:0000313" key="3">
    <source>
        <dbReference type="Proteomes" id="UP001341840"/>
    </source>
</evidence>
<feature type="compositionally biased region" description="Pro residues" evidence="1">
    <location>
        <begin position="89"/>
        <end position="103"/>
    </location>
</feature>
<evidence type="ECO:0000313" key="2">
    <source>
        <dbReference type="EMBL" id="MED6188820.1"/>
    </source>
</evidence>
<comment type="caution">
    <text evidence="2">The sequence shown here is derived from an EMBL/GenBank/DDBJ whole genome shotgun (WGS) entry which is preliminary data.</text>
</comment>
<dbReference type="EMBL" id="JASCZI010182923">
    <property type="protein sequence ID" value="MED6188820.1"/>
    <property type="molecule type" value="Genomic_DNA"/>
</dbReference>
<feature type="region of interest" description="Disordered" evidence="1">
    <location>
        <begin position="78"/>
        <end position="109"/>
    </location>
</feature>
<organism evidence="2 3">
    <name type="scientific">Stylosanthes scabra</name>
    <dbReference type="NCBI Taxonomy" id="79078"/>
    <lineage>
        <taxon>Eukaryota</taxon>
        <taxon>Viridiplantae</taxon>
        <taxon>Streptophyta</taxon>
        <taxon>Embryophyta</taxon>
        <taxon>Tracheophyta</taxon>
        <taxon>Spermatophyta</taxon>
        <taxon>Magnoliopsida</taxon>
        <taxon>eudicotyledons</taxon>
        <taxon>Gunneridae</taxon>
        <taxon>Pentapetalae</taxon>
        <taxon>rosids</taxon>
        <taxon>fabids</taxon>
        <taxon>Fabales</taxon>
        <taxon>Fabaceae</taxon>
        <taxon>Papilionoideae</taxon>
        <taxon>50 kb inversion clade</taxon>
        <taxon>dalbergioids sensu lato</taxon>
        <taxon>Dalbergieae</taxon>
        <taxon>Pterocarpus clade</taxon>
        <taxon>Stylosanthes</taxon>
    </lineage>
</organism>
<evidence type="ECO:0000256" key="1">
    <source>
        <dbReference type="SAM" id="MobiDB-lite"/>
    </source>
</evidence>
<name>A0ABU6WSF1_9FABA</name>
<dbReference type="Proteomes" id="UP001341840">
    <property type="component" value="Unassembled WGS sequence"/>
</dbReference>